<proteinExistence type="inferred from homology"/>
<dbReference type="InterPro" id="IPR043504">
    <property type="entry name" value="Peptidase_S1_PA_chymotrypsin"/>
</dbReference>
<comment type="caution">
    <text evidence="7">The sequence shown here is derived from an EMBL/GenBank/DDBJ whole genome shotgun (WGS) entry which is preliminary data.</text>
</comment>
<evidence type="ECO:0000259" key="6">
    <source>
        <dbReference type="PROSITE" id="PS50240"/>
    </source>
</evidence>
<keyword evidence="3" id="KW-0720">Serine protease</keyword>
<keyword evidence="2" id="KW-0378">Hydrolase</keyword>
<keyword evidence="4" id="KW-1015">Disulfide bond</keyword>
<dbReference type="PRINTS" id="PR00722">
    <property type="entry name" value="CHYMOTRYPSIN"/>
</dbReference>
<dbReference type="InterPro" id="IPR018114">
    <property type="entry name" value="TRYPSIN_HIS"/>
</dbReference>
<gene>
    <name evidence="7" type="ORF">GE061_017059</name>
</gene>
<reference evidence="7" key="1">
    <citation type="journal article" date="2021" name="Mol. Ecol. Resour.">
        <title>Apolygus lucorum genome provides insights into omnivorousness and mesophyll feeding.</title>
        <authorList>
            <person name="Liu Y."/>
            <person name="Liu H."/>
            <person name="Wang H."/>
            <person name="Huang T."/>
            <person name="Liu B."/>
            <person name="Yang B."/>
            <person name="Yin L."/>
            <person name="Li B."/>
            <person name="Zhang Y."/>
            <person name="Zhang S."/>
            <person name="Jiang F."/>
            <person name="Zhang X."/>
            <person name="Ren Y."/>
            <person name="Wang B."/>
            <person name="Wang S."/>
            <person name="Lu Y."/>
            <person name="Wu K."/>
            <person name="Fan W."/>
            <person name="Wang G."/>
        </authorList>
    </citation>
    <scope>NUCLEOTIDE SEQUENCE</scope>
    <source>
        <strain evidence="7">12Hb</strain>
    </source>
</reference>
<evidence type="ECO:0000313" key="8">
    <source>
        <dbReference type="Proteomes" id="UP000466442"/>
    </source>
</evidence>
<dbReference type="GO" id="GO:0004252">
    <property type="term" value="F:serine-type endopeptidase activity"/>
    <property type="evidence" value="ECO:0007669"/>
    <property type="project" value="InterPro"/>
</dbReference>
<dbReference type="FunFam" id="2.40.10.10:FF:000068">
    <property type="entry name" value="transmembrane protease serine 2"/>
    <property type="match status" value="1"/>
</dbReference>
<accession>A0A6A4JYX2</accession>
<evidence type="ECO:0000256" key="2">
    <source>
        <dbReference type="ARBA" id="ARBA00022801"/>
    </source>
</evidence>
<dbReference type="PROSITE" id="PS00135">
    <property type="entry name" value="TRYPSIN_SER"/>
    <property type="match status" value="1"/>
</dbReference>
<dbReference type="SMART" id="SM00020">
    <property type="entry name" value="Tryp_SPc"/>
    <property type="match status" value="1"/>
</dbReference>
<dbReference type="PROSITE" id="PS50240">
    <property type="entry name" value="TRYPSIN_DOM"/>
    <property type="match status" value="1"/>
</dbReference>
<feature type="domain" description="Peptidase S1" evidence="6">
    <location>
        <begin position="45"/>
        <end position="268"/>
    </location>
</feature>
<dbReference type="GO" id="GO:0006508">
    <property type="term" value="P:proteolysis"/>
    <property type="evidence" value="ECO:0007669"/>
    <property type="project" value="UniProtKB-KW"/>
</dbReference>
<evidence type="ECO:0000256" key="3">
    <source>
        <dbReference type="ARBA" id="ARBA00022825"/>
    </source>
</evidence>
<name>A0A6A4JYX2_APOLU</name>
<organism evidence="7 8">
    <name type="scientific">Apolygus lucorum</name>
    <name type="common">Small green plant bug</name>
    <name type="synonym">Lygocoris lucorum</name>
    <dbReference type="NCBI Taxonomy" id="248454"/>
    <lineage>
        <taxon>Eukaryota</taxon>
        <taxon>Metazoa</taxon>
        <taxon>Ecdysozoa</taxon>
        <taxon>Arthropoda</taxon>
        <taxon>Hexapoda</taxon>
        <taxon>Insecta</taxon>
        <taxon>Pterygota</taxon>
        <taxon>Neoptera</taxon>
        <taxon>Paraneoptera</taxon>
        <taxon>Hemiptera</taxon>
        <taxon>Heteroptera</taxon>
        <taxon>Panheteroptera</taxon>
        <taxon>Cimicomorpha</taxon>
        <taxon>Miridae</taxon>
        <taxon>Mirini</taxon>
        <taxon>Apolygus</taxon>
    </lineage>
</organism>
<keyword evidence="1" id="KW-0645">Protease</keyword>
<dbReference type="InterPro" id="IPR001314">
    <property type="entry name" value="Peptidase_S1A"/>
</dbReference>
<dbReference type="OrthoDB" id="6608430at2759"/>
<dbReference type="AlphaFoldDB" id="A0A6A4JYX2"/>
<dbReference type="CDD" id="cd00190">
    <property type="entry name" value="Tryp_SPc"/>
    <property type="match status" value="1"/>
</dbReference>
<evidence type="ECO:0000256" key="1">
    <source>
        <dbReference type="ARBA" id="ARBA00022670"/>
    </source>
</evidence>
<protein>
    <recommendedName>
        <fullName evidence="6">Peptidase S1 domain-containing protein</fullName>
    </recommendedName>
</protein>
<dbReference type="Gene3D" id="2.40.10.10">
    <property type="entry name" value="Trypsin-like serine proteases"/>
    <property type="match status" value="1"/>
</dbReference>
<sequence>MHIWILLILVNLWYYRDSSAANSSDELEVGQRTSSRNWPIPVAKIVGGDVVNISDAPYTVSIRAVNGQHFCGGTIISSRSVLTAAHCVKGTSRRLYVVAGVDNLNAGVLIPVTLAVVHKNFNNETMENDLAILRVSRDLGIDNVTKKALPIATELPADGTLCTTSGWGSTYFDPENAQASINLRMTSVPIYNLERCRVELGEVTNGQICAGYENGGHDSCQGDSGGPLQCEGKITGIVSWGLNCGKPSQPGVYTSVPFYKDWILLHINSAPNSAADKNNLIFFLLIPTIVKVLICE</sequence>
<evidence type="ECO:0000256" key="5">
    <source>
        <dbReference type="ARBA" id="ARBA00024195"/>
    </source>
</evidence>
<dbReference type="EMBL" id="WIXP02000007">
    <property type="protein sequence ID" value="KAF6208601.1"/>
    <property type="molecule type" value="Genomic_DNA"/>
</dbReference>
<dbReference type="PANTHER" id="PTHR24276">
    <property type="entry name" value="POLYSERASE-RELATED"/>
    <property type="match status" value="1"/>
</dbReference>
<dbReference type="InterPro" id="IPR009003">
    <property type="entry name" value="Peptidase_S1_PA"/>
</dbReference>
<dbReference type="PANTHER" id="PTHR24276:SF91">
    <property type="entry name" value="AT26814P-RELATED"/>
    <property type="match status" value="1"/>
</dbReference>
<dbReference type="PROSITE" id="PS00134">
    <property type="entry name" value="TRYPSIN_HIS"/>
    <property type="match status" value="1"/>
</dbReference>
<dbReference type="SUPFAM" id="SSF50494">
    <property type="entry name" value="Trypsin-like serine proteases"/>
    <property type="match status" value="1"/>
</dbReference>
<evidence type="ECO:0000256" key="4">
    <source>
        <dbReference type="ARBA" id="ARBA00023157"/>
    </source>
</evidence>
<comment type="similarity">
    <text evidence="5">Belongs to the peptidase S1 family. CLIP subfamily.</text>
</comment>
<dbReference type="InterPro" id="IPR001254">
    <property type="entry name" value="Trypsin_dom"/>
</dbReference>
<keyword evidence="8" id="KW-1185">Reference proteome</keyword>
<dbReference type="Pfam" id="PF00089">
    <property type="entry name" value="Trypsin"/>
    <property type="match status" value="1"/>
</dbReference>
<dbReference type="FunFam" id="2.40.10.10:FF:000002">
    <property type="entry name" value="Transmembrane protease serine"/>
    <property type="match status" value="1"/>
</dbReference>
<evidence type="ECO:0000313" key="7">
    <source>
        <dbReference type="EMBL" id="KAF6208601.1"/>
    </source>
</evidence>
<dbReference type="InterPro" id="IPR050430">
    <property type="entry name" value="Peptidase_S1"/>
</dbReference>
<dbReference type="Proteomes" id="UP000466442">
    <property type="component" value="Unassembled WGS sequence"/>
</dbReference>
<dbReference type="InterPro" id="IPR033116">
    <property type="entry name" value="TRYPSIN_SER"/>
</dbReference>